<keyword evidence="9" id="KW-1185">Reference proteome</keyword>
<keyword evidence="4" id="KW-0255">Endonuclease</keyword>
<dbReference type="STRING" id="22663.A0A2I0K1Z6"/>
<dbReference type="InterPro" id="IPR041373">
    <property type="entry name" value="RT_RNaseH"/>
</dbReference>
<dbReference type="EMBL" id="PGOL01001014">
    <property type="protein sequence ID" value="PKI61726.1"/>
    <property type="molecule type" value="Genomic_DNA"/>
</dbReference>
<feature type="domain" description="Reverse transcriptase RNase H-like" evidence="7">
    <location>
        <begin position="3"/>
        <end position="79"/>
    </location>
</feature>
<dbReference type="AlphaFoldDB" id="A0A2I0K1Z6"/>
<evidence type="ECO:0000313" key="9">
    <source>
        <dbReference type="Proteomes" id="UP000233551"/>
    </source>
</evidence>
<dbReference type="PANTHER" id="PTHR35046">
    <property type="entry name" value="ZINC KNUCKLE (CCHC-TYPE) FAMILY PROTEIN"/>
    <property type="match status" value="1"/>
</dbReference>
<evidence type="ECO:0000259" key="7">
    <source>
        <dbReference type="Pfam" id="PF17917"/>
    </source>
</evidence>
<evidence type="ECO:0000256" key="4">
    <source>
        <dbReference type="ARBA" id="ARBA00022759"/>
    </source>
</evidence>
<evidence type="ECO:0000256" key="1">
    <source>
        <dbReference type="ARBA" id="ARBA00022679"/>
    </source>
</evidence>
<dbReference type="Pfam" id="PF17917">
    <property type="entry name" value="RT_RNaseH"/>
    <property type="match status" value="1"/>
</dbReference>
<dbReference type="GO" id="GO:0004519">
    <property type="term" value="F:endonuclease activity"/>
    <property type="evidence" value="ECO:0007669"/>
    <property type="project" value="UniProtKB-KW"/>
</dbReference>
<keyword evidence="6" id="KW-0695">RNA-directed DNA polymerase</keyword>
<dbReference type="GO" id="GO:0016787">
    <property type="term" value="F:hydrolase activity"/>
    <property type="evidence" value="ECO:0007669"/>
    <property type="project" value="UniProtKB-KW"/>
</dbReference>
<keyword evidence="1" id="KW-0808">Transferase</keyword>
<evidence type="ECO:0000256" key="5">
    <source>
        <dbReference type="ARBA" id="ARBA00022801"/>
    </source>
</evidence>
<evidence type="ECO:0000256" key="6">
    <source>
        <dbReference type="ARBA" id="ARBA00022918"/>
    </source>
</evidence>
<protein>
    <recommendedName>
        <fullName evidence="7">Reverse transcriptase RNase H-like domain-containing protein</fullName>
    </recommendedName>
</protein>
<reference evidence="8 9" key="1">
    <citation type="submission" date="2017-11" db="EMBL/GenBank/DDBJ databases">
        <title>De-novo sequencing of pomegranate (Punica granatum L.) genome.</title>
        <authorList>
            <person name="Akparov Z."/>
            <person name="Amiraslanov A."/>
            <person name="Hajiyeva S."/>
            <person name="Abbasov M."/>
            <person name="Kaur K."/>
            <person name="Hamwieh A."/>
            <person name="Solovyev V."/>
            <person name="Salamov A."/>
            <person name="Braich B."/>
            <person name="Kosarev P."/>
            <person name="Mahmoud A."/>
            <person name="Hajiyev E."/>
            <person name="Babayeva S."/>
            <person name="Izzatullayeva V."/>
            <person name="Mammadov A."/>
            <person name="Mammadov A."/>
            <person name="Sharifova S."/>
            <person name="Ojaghi J."/>
            <person name="Eynullazada K."/>
            <person name="Bayramov B."/>
            <person name="Abdulazimova A."/>
            <person name="Shahmuradov I."/>
        </authorList>
    </citation>
    <scope>NUCLEOTIDE SEQUENCE [LARGE SCALE GENOMIC DNA]</scope>
    <source>
        <strain evidence="9">cv. AG2017</strain>
        <tissue evidence="8">Leaf</tissue>
    </source>
</reference>
<keyword evidence="2" id="KW-0548">Nucleotidyltransferase</keyword>
<dbReference type="GO" id="GO:0003964">
    <property type="term" value="F:RNA-directed DNA polymerase activity"/>
    <property type="evidence" value="ECO:0007669"/>
    <property type="project" value="UniProtKB-KW"/>
</dbReference>
<evidence type="ECO:0000256" key="2">
    <source>
        <dbReference type="ARBA" id="ARBA00022695"/>
    </source>
</evidence>
<dbReference type="Proteomes" id="UP000233551">
    <property type="component" value="Unassembled WGS sequence"/>
</dbReference>
<comment type="caution">
    <text evidence="8">The sequence shown here is derived from an EMBL/GenBank/DDBJ whole genome shotgun (WGS) entry which is preliminary data.</text>
</comment>
<sequence>MQEKRPIAYFSEKVNGTALNYSTYDMELYALVRALETWQHYLWSKEFIIHTNHESLKDLKGQSKLNRRHTCWIEFIEMFPYVIQYKKGKENVVADTLSRRYTLISTLDAKLLGFEYIKEL</sequence>
<dbReference type="PANTHER" id="PTHR35046:SF9">
    <property type="entry name" value="RNA-DIRECTED DNA POLYMERASE"/>
    <property type="match status" value="1"/>
</dbReference>
<proteinExistence type="predicted"/>
<evidence type="ECO:0000313" key="8">
    <source>
        <dbReference type="EMBL" id="PKI61726.1"/>
    </source>
</evidence>
<name>A0A2I0K1Z6_PUNGR</name>
<keyword evidence="3" id="KW-0540">Nuclease</keyword>
<dbReference type="SUPFAM" id="SSF56672">
    <property type="entry name" value="DNA/RNA polymerases"/>
    <property type="match status" value="1"/>
</dbReference>
<gene>
    <name evidence="8" type="ORF">CRG98_017881</name>
</gene>
<organism evidence="8 9">
    <name type="scientific">Punica granatum</name>
    <name type="common">Pomegranate</name>
    <dbReference type="NCBI Taxonomy" id="22663"/>
    <lineage>
        <taxon>Eukaryota</taxon>
        <taxon>Viridiplantae</taxon>
        <taxon>Streptophyta</taxon>
        <taxon>Embryophyta</taxon>
        <taxon>Tracheophyta</taxon>
        <taxon>Spermatophyta</taxon>
        <taxon>Magnoliopsida</taxon>
        <taxon>eudicotyledons</taxon>
        <taxon>Gunneridae</taxon>
        <taxon>Pentapetalae</taxon>
        <taxon>rosids</taxon>
        <taxon>malvids</taxon>
        <taxon>Myrtales</taxon>
        <taxon>Lythraceae</taxon>
        <taxon>Punica</taxon>
    </lineage>
</organism>
<dbReference type="CDD" id="cd09274">
    <property type="entry name" value="RNase_HI_RT_Ty3"/>
    <property type="match status" value="1"/>
</dbReference>
<evidence type="ECO:0000256" key="3">
    <source>
        <dbReference type="ARBA" id="ARBA00022722"/>
    </source>
</evidence>
<accession>A0A2I0K1Z6</accession>
<keyword evidence="5" id="KW-0378">Hydrolase</keyword>
<dbReference type="InterPro" id="IPR043502">
    <property type="entry name" value="DNA/RNA_pol_sf"/>
</dbReference>